<dbReference type="STRING" id="1618443.UV73_C0007G0004"/>
<dbReference type="AlphaFoldDB" id="A0A0G1FR99"/>
<dbReference type="InterPro" id="IPR036291">
    <property type="entry name" value="NAD(P)-bd_dom_sf"/>
</dbReference>
<proteinExistence type="inferred from homology"/>
<dbReference type="EC" id="1.1.1.95" evidence="8"/>
<sequence length="301" mass="33246">MDILICDPVSEKALQYFRKRGFSVTYRPSITEAELLREIGDYQAVLVRSRTKITATVIAKAKTLKVIARIGSGFDNIDIKKARNRKIVVVNAPDANSQAVSELTLWMMLTLLRGGYRAVRSMAGGKWLKNDLWGSELAGKQVGVVGFGHIGRKVVDLLKAFGAEVLIYDRKHQTCSLEDLFRKSDIITLHLALNESTEGLIGSLLLNSMKKNAFLINMSRGPIVDEEALYQVLFSKKIAGAALDVYWQEPLPPDSKWRKLPNLIATPHIGAATNEALEKASITAADDIVKVLDGFKPDNPV</sequence>
<evidence type="ECO:0000256" key="2">
    <source>
        <dbReference type="ARBA" id="ARBA00022605"/>
    </source>
</evidence>
<evidence type="ECO:0000313" key="9">
    <source>
        <dbReference type="Proteomes" id="UP000034894"/>
    </source>
</evidence>
<accession>A0A0G1FR99</accession>
<evidence type="ECO:0000256" key="3">
    <source>
        <dbReference type="ARBA" id="ARBA00023002"/>
    </source>
</evidence>
<dbReference type="PROSITE" id="PS00671">
    <property type="entry name" value="D_2_HYDROXYACID_DH_3"/>
    <property type="match status" value="1"/>
</dbReference>
<evidence type="ECO:0000256" key="1">
    <source>
        <dbReference type="ARBA" id="ARBA00005854"/>
    </source>
</evidence>
<keyword evidence="3 5" id="KW-0560">Oxidoreductase</keyword>
<dbReference type="PROSITE" id="PS00065">
    <property type="entry name" value="D_2_HYDROXYACID_DH_1"/>
    <property type="match status" value="1"/>
</dbReference>
<evidence type="ECO:0000313" key="8">
    <source>
        <dbReference type="EMBL" id="KKS97561.1"/>
    </source>
</evidence>
<comment type="similarity">
    <text evidence="1 5">Belongs to the D-isomer specific 2-hydroxyacid dehydrogenase family.</text>
</comment>
<dbReference type="SUPFAM" id="SSF51735">
    <property type="entry name" value="NAD(P)-binding Rossmann-fold domains"/>
    <property type="match status" value="1"/>
</dbReference>
<dbReference type="Pfam" id="PF00389">
    <property type="entry name" value="2-Hacid_dh"/>
    <property type="match status" value="1"/>
</dbReference>
<dbReference type="PANTHER" id="PTHR42789">
    <property type="entry name" value="D-ISOMER SPECIFIC 2-HYDROXYACID DEHYDROGENASE FAMILY PROTEIN (AFU_ORTHOLOGUE AFUA_6G10090)"/>
    <property type="match status" value="1"/>
</dbReference>
<evidence type="ECO:0000259" key="6">
    <source>
        <dbReference type="Pfam" id="PF00389"/>
    </source>
</evidence>
<name>A0A0G1FR99_9BACT</name>
<dbReference type="EMBL" id="LCFP01000007">
    <property type="protein sequence ID" value="KKS97561.1"/>
    <property type="molecule type" value="Genomic_DNA"/>
</dbReference>
<keyword evidence="4" id="KW-0520">NAD</keyword>
<evidence type="ECO:0000256" key="4">
    <source>
        <dbReference type="ARBA" id="ARBA00023027"/>
    </source>
</evidence>
<dbReference type="InterPro" id="IPR006140">
    <property type="entry name" value="D-isomer_DH_NAD-bd"/>
</dbReference>
<dbReference type="GO" id="GO:0004617">
    <property type="term" value="F:phosphoglycerate dehydrogenase activity"/>
    <property type="evidence" value="ECO:0007669"/>
    <property type="project" value="UniProtKB-EC"/>
</dbReference>
<dbReference type="SUPFAM" id="SSF52283">
    <property type="entry name" value="Formate/glycerate dehydrogenase catalytic domain-like"/>
    <property type="match status" value="1"/>
</dbReference>
<dbReference type="Pfam" id="PF02826">
    <property type="entry name" value="2-Hacid_dh_C"/>
    <property type="match status" value="1"/>
</dbReference>
<gene>
    <name evidence="8" type="primary">serA</name>
    <name evidence="8" type="ORF">UV73_C0007G0004</name>
</gene>
<feature type="domain" description="D-isomer specific 2-hydroxyacid dehydrogenase catalytic" evidence="6">
    <location>
        <begin position="3"/>
        <end position="301"/>
    </location>
</feature>
<feature type="domain" description="D-isomer specific 2-hydroxyacid dehydrogenase NAD-binding" evidence="7">
    <location>
        <begin position="105"/>
        <end position="270"/>
    </location>
</feature>
<dbReference type="InterPro" id="IPR029753">
    <property type="entry name" value="D-isomer_DH_CS"/>
</dbReference>
<organism evidence="8 9">
    <name type="scientific">Candidatus Gottesmanbacteria bacterium GW2011_GWA2_43_14</name>
    <dbReference type="NCBI Taxonomy" id="1618443"/>
    <lineage>
        <taxon>Bacteria</taxon>
        <taxon>Candidatus Gottesmaniibacteriota</taxon>
    </lineage>
</organism>
<dbReference type="GO" id="GO:0006564">
    <property type="term" value="P:L-serine biosynthetic process"/>
    <property type="evidence" value="ECO:0007669"/>
    <property type="project" value="UniProtKB-ARBA"/>
</dbReference>
<dbReference type="Proteomes" id="UP000034894">
    <property type="component" value="Unassembled WGS sequence"/>
</dbReference>
<protein>
    <submittedName>
        <fullName evidence="8">D-3-phosphoglycerate dehydrogenase, D-3-phosphoglycerate dehydrogenase</fullName>
        <ecNumber evidence="8">1.1.1.95</ecNumber>
    </submittedName>
</protein>
<dbReference type="PATRIC" id="fig|1618443.3.peg.1022"/>
<comment type="caution">
    <text evidence="8">The sequence shown here is derived from an EMBL/GenBank/DDBJ whole genome shotgun (WGS) entry which is preliminary data.</text>
</comment>
<dbReference type="InterPro" id="IPR006139">
    <property type="entry name" value="D-isomer_2_OHA_DH_cat_dom"/>
</dbReference>
<evidence type="ECO:0000256" key="5">
    <source>
        <dbReference type="RuleBase" id="RU003719"/>
    </source>
</evidence>
<dbReference type="GO" id="GO:0047545">
    <property type="term" value="F:(S)-2-hydroxyglutarate dehydrogenase activity"/>
    <property type="evidence" value="ECO:0007669"/>
    <property type="project" value="UniProtKB-ARBA"/>
</dbReference>
<reference evidence="8 9" key="1">
    <citation type="journal article" date="2015" name="Nature">
        <title>rRNA introns, odd ribosomes, and small enigmatic genomes across a large radiation of phyla.</title>
        <authorList>
            <person name="Brown C.T."/>
            <person name="Hug L.A."/>
            <person name="Thomas B.C."/>
            <person name="Sharon I."/>
            <person name="Castelle C.J."/>
            <person name="Singh A."/>
            <person name="Wilkins M.J."/>
            <person name="Williams K.H."/>
            <person name="Banfield J.F."/>
        </authorList>
    </citation>
    <scope>NUCLEOTIDE SEQUENCE [LARGE SCALE GENOMIC DNA]</scope>
</reference>
<dbReference type="InterPro" id="IPR029752">
    <property type="entry name" value="D-isomer_DH_CS1"/>
</dbReference>
<dbReference type="InterPro" id="IPR050857">
    <property type="entry name" value="D-2-hydroxyacid_DH"/>
</dbReference>
<dbReference type="Gene3D" id="3.40.50.720">
    <property type="entry name" value="NAD(P)-binding Rossmann-like Domain"/>
    <property type="match status" value="2"/>
</dbReference>
<keyword evidence="2" id="KW-0028">Amino-acid biosynthesis</keyword>
<evidence type="ECO:0000259" key="7">
    <source>
        <dbReference type="Pfam" id="PF02826"/>
    </source>
</evidence>
<dbReference type="GO" id="GO:0051287">
    <property type="term" value="F:NAD binding"/>
    <property type="evidence" value="ECO:0007669"/>
    <property type="project" value="InterPro"/>
</dbReference>
<dbReference type="PANTHER" id="PTHR42789:SF1">
    <property type="entry name" value="D-ISOMER SPECIFIC 2-HYDROXYACID DEHYDROGENASE FAMILY PROTEIN (AFU_ORTHOLOGUE AFUA_6G10090)"/>
    <property type="match status" value="1"/>
</dbReference>
<dbReference type="CDD" id="cd12173">
    <property type="entry name" value="PGDH_4"/>
    <property type="match status" value="1"/>
</dbReference>
<dbReference type="FunFam" id="3.40.50.720:FF:000041">
    <property type="entry name" value="D-3-phosphoglycerate dehydrogenase"/>
    <property type="match status" value="1"/>
</dbReference>